<dbReference type="AlphaFoldDB" id="A0AAN8T2J1"/>
<feature type="signal peptide" evidence="1">
    <location>
        <begin position="1"/>
        <end position="25"/>
    </location>
</feature>
<evidence type="ECO:0000313" key="2">
    <source>
        <dbReference type="EMBL" id="KAK6778444.1"/>
    </source>
</evidence>
<organism evidence="2 3">
    <name type="scientific">Solanum bulbocastanum</name>
    <name type="common">Wild potato</name>
    <dbReference type="NCBI Taxonomy" id="147425"/>
    <lineage>
        <taxon>Eukaryota</taxon>
        <taxon>Viridiplantae</taxon>
        <taxon>Streptophyta</taxon>
        <taxon>Embryophyta</taxon>
        <taxon>Tracheophyta</taxon>
        <taxon>Spermatophyta</taxon>
        <taxon>Magnoliopsida</taxon>
        <taxon>eudicotyledons</taxon>
        <taxon>Gunneridae</taxon>
        <taxon>Pentapetalae</taxon>
        <taxon>asterids</taxon>
        <taxon>lamiids</taxon>
        <taxon>Solanales</taxon>
        <taxon>Solanaceae</taxon>
        <taxon>Solanoideae</taxon>
        <taxon>Solaneae</taxon>
        <taxon>Solanum</taxon>
    </lineage>
</organism>
<dbReference type="InterPro" id="IPR040256">
    <property type="entry name" value="At4g02000-like"/>
</dbReference>
<dbReference type="PANTHER" id="PTHR31286">
    <property type="entry name" value="GLYCINE-RICH CELL WALL STRUCTURAL PROTEIN 1.8-LIKE"/>
    <property type="match status" value="1"/>
</dbReference>
<dbReference type="PANTHER" id="PTHR31286:SF79">
    <property type="entry name" value="N-6 ADENINE-SPECIFIC DNA METHYLASE"/>
    <property type="match status" value="1"/>
</dbReference>
<dbReference type="EMBL" id="JBANQN010000010">
    <property type="protein sequence ID" value="KAK6778444.1"/>
    <property type="molecule type" value="Genomic_DNA"/>
</dbReference>
<comment type="caution">
    <text evidence="2">The sequence shown here is derived from an EMBL/GenBank/DDBJ whole genome shotgun (WGS) entry which is preliminary data.</text>
</comment>
<dbReference type="Proteomes" id="UP001371456">
    <property type="component" value="Unassembled WGS sequence"/>
</dbReference>
<name>A0AAN8T2J1_SOLBU</name>
<sequence>MAWISFPNLLPIFFVKECLFSLALTVGKPVHLDQARINKTRPSCAHVKVLVDLKGTFPNVVQMNIENVETGEIRSNKVVVQYDYVPKYCFDCKMQGHNNDNCKVINGEHNTQRTQGKAQINHEPRVAKVHKLHKGVKFFQVEKWWEILATGMWGGIEGGKLMLPLR</sequence>
<gene>
    <name evidence="2" type="ORF">RDI58_025162</name>
</gene>
<accession>A0AAN8T2J1</accession>
<feature type="chain" id="PRO_5042872727" description="DUF4283 domain-containing protein" evidence="1">
    <location>
        <begin position="26"/>
        <end position="166"/>
    </location>
</feature>
<proteinExistence type="predicted"/>
<keyword evidence="3" id="KW-1185">Reference proteome</keyword>
<evidence type="ECO:0000256" key="1">
    <source>
        <dbReference type="SAM" id="SignalP"/>
    </source>
</evidence>
<reference evidence="2 3" key="1">
    <citation type="submission" date="2024-02" db="EMBL/GenBank/DDBJ databases">
        <title>de novo genome assembly of Solanum bulbocastanum strain 11H21.</title>
        <authorList>
            <person name="Hosaka A.J."/>
        </authorList>
    </citation>
    <scope>NUCLEOTIDE SEQUENCE [LARGE SCALE GENOMIC DNA]</scope>
    <source>
        <tissue evidence="2">Young leaves</tissue>
    </source>
</reference>
<evidence type="ECO:0000313" key="3">
    <source>
        <dbReference type="Proteomes" id="UP001371456"/>
    </source>
</evidence>
<evidence type="ECO:0008006" key="4">
    <source>
        <dbReference type="Google" id="ProtNLM"/>
    </source>
</evidence>
<protein>
    <recommendedName>
        <fullName evidence="4">DUF4283 domain-containing protein</fullName>
    </recommendedName>
</protein>
<keyword evidence="1" id="KW-0732">Signal</keyword>